<dbReference type="RefSeq" id="WP_202998341.1">
    <property type="nucleotide sequence ID" value="NZ_JAENHO010000020.1"/>
</dbReference>
<sequence>MTITEPNVGAAGFVAALTASGLCASERIAEGRTFAVFLYTIEVGSRAGEEIEVGLEIPGDWPMSPPSGPHLRPSLDHPHGAVHPSPLGPDWAYWSRPAYQWPADRTVRGYLRHLRTLVSQI</sequence>
<accession>A0ABS1W4D0</accession>
<evidence type="ECO:0000313" key="3">
    <source>
        <dbReference type="Proteomes" id="UP000598996"/>
    </source>
</evidence>
<evidence type="ECO:0000313" key="2">
    <source>
        <dbReference type="EMBL" id="MBL7261583.1"/>
    </source>
</evidence>
<name>A0ABS1W4D0_9ACTN</name>
<dbReference type="EMBL" id="JAENHO010000020">
    <property type="protein sequence ID" value="MBL7261583.1"/>
    <property type="molecule type" value="Genomic_DNA"/>
</dbReference>
<evidence type="ECO:0000256" key="1">
    <source>
        <dbReference type="SAM" id="MobiDB-lite"/>
    </source>
</evidence>
<protein>
    <submittedName>
        <fullName evidence="2">Uncharacterized protein</fullName>
    </submittedName>
</protein>
<reference evidence="2 3" key="1">
    <citation type="submission" date="2021-01" db="EMBL/GenBank/DDBJ databases">
        <title>Actinoplanes sp. nov. LDG1-01 isolated from lichen.</title>
        <authorList>
            <person name="Saeng-In P."/>
            <person name="Phongsopitanun W."/>
            <person name="Kanchanasin P."/>
            <person name="Yuki M."/>
            <person name="Kudo T."/>
            <person name="Ohkuma M."/>
            <person name="Tanasupawat S."/>
        </authorList>
    </citation>
    <scope>NUCLEOTIDE SEQUENCE [LARGE SCALE GENOMIC DNA]</scope>
    <source>
        <strain evidence="2 3">LDG1-01</strain>
    </source>
</reference>
<feature type="region of interest" description="Disordered" evidence="1">
    <location>
        <begin position="58"/>
        <end position="81"/>
    </location>
</feature>
<organism evidence="2 3">
    <name type="scientific">Paractinoplanes lichenicola</name>
    <dbReference type="NCBI Taxonomy" id="2802976"/>
    <lineage>
        <taxon>Bacteria</taxon>
        <taxon>Bacillati</taxon>
        <taxon>Actinomycetota</taxon>
        <taxon>Actinomycetes</taxon>
        <taxon>Micromonosporales</taxon>
        <taxon>Micromonosporaceae</taxon>
        <taxon>Paractinoplanes</taxon>
    </lineage>
</organism>
<keyword evidence="3" id="KW-1185">Reference proteome</keyword>
<proteinExistence type="predicted"/>
<dbReference type="Proteomes" id="UP000598996">
    <property type="component" value="Unassembled WGS sequence"/>
</dbReference>
<comment type="caution">
    <text evidence="2">The sequence shown here is derived from an EMBL/GenBank/DDBJ whole genome shotgun (WGS) entry which is preliminary data.</text>
</comment>
<gene>
    <name evidence="2" type="ORF">JKJ07_45615</name>
</gene>